<dbReference type="AlphaFoldDB" id="A0A1D2NGB0"/>
<proteinExistence type="predicted"/>
<dbReference type="OMA" id="YKGRCER"/>
<name>A0A1D2NGB0_ORCCI</name>
<keyword evidence="1" id="KW-0812">Transmembrane</keyword>
<comment type="caution">
    <text evidence="3">The sequence shown here is derived from an EMBL/GenBank/DDBJ whole genome shotgun (WGS) entry which is preliminary data.</text>
</comment>
<evidence type="ECO:0000313" key="4">
    <source>
        <dbReference type="Proteomes" id="UP000094527"/>
    </source>
</evidence>
<feature type="domain" description="DUF4789" evidence="2">
    <location>
        <begin position="83"/>
        <end position="154"/>
    </location>
</feature>
<dbReference type="Pfam" id="PF16033">
    <property type="entry name" value="DUF4789"/>
    <property type="match status" value="1"/>
</dbReference>
<feature type="transmembrane region" description="Helical" evidence="1">
    <location>
        <begin position="15"/>
        <end position="36"/>
    </location>
</feature>
<protein>
    <recommendedName>
        <fullName evidence="2">DUF4789 domain-containing protein</fullName>
    </recommendedName>
</protein>
<accession>A0A1D2NGB0</accession>
<keyword evidence="1" id="KW-0472">Membrane</keyword>
<evidence type="ECO:0000259" key="2">
    <source>
        <dbReference type="Pfam" id="PF16033"/>
    </source>
</evidence>
<evidence type="ECO:0000313" key="3">
    <source>
        <dbReference type="EMBL" id="ODN04303.1"/>
    </source>
</evidence>
<organism evidence="3 4">
    <name type="scientific">Orchesella cincta</name>
    <name type="common">Springtail</name>
    <name type="synonym">Podura cincta</name>
    <dbReference type="NCBI Taxonomy" id="48709"/>
    <lineage>
        <taxon>Eukaryota</taxon>
        <taxon>Metazoa</taxon>
        <taxon>Ecdysozoa</taxon>
        <taxon>Arthropoda</taxon>
        <taxon>Hexapoda</taxon>
        <taxon>Collembola</taxon>
        <taxon>Entomobryomorpha</taxon>
        <taxon>Entomobryoidea</taxon>
        <taxon>Orchesellidae</taxon>
        <taxon>Orchesellinae</taxon>
        <taxon>Orchesella</taxon>
    </lineage>
</organism>
<dbReference type="Proteomes" id="UP000094527">
    <property type="component" value="Unassembled WGS sequence"/>
</dbReference>
<dbReference type="PANTHER" id="PTHR21177">
    <property type="entry name" value="IP06524P-RELATED"/>
    <property type="match status" value="1"/>
</dbReference>
<dbReference type="EMBL" id="LJIJ01000048">
    <property type="protein sequence ID" value="ODN04303.1"/>
    <property type="molecule type" value="Genomic_DNA"/>
</dbReference>
<dbReference type="PANTHER" id="PTHR21177:SF4">
    <property type="entry name" value="IP06524P"/>
    <property type="match status" value="1"/>
</dbReference>
<keyword evidence="4" id="KW-1185">Reference proteome</keyword>
<reference evidence="3 4" key="1">
    <citation type="journal article" date="2016" name="Genome Biol. Evol.">
        <title>Gene Family Evolution Reflects Adaptation to Soil Environmental Stressors in the Genome of the Collembolan Orchesella cincta.</title>
        <authorList>
            <person name="Faddeeva-Vakhrusheva A."/>
            <person name="Derks M.F."/>
            <person name="Anvar S.Y."/>
            <person name="Agamennone V."/>
            <person name="Suring W."/>
            <person name="Smit S."/>
            <person name="van Straalen N.M."/>
            <person name="Roelofs D."/>
        </authorList>
    </citation>
    <scope>NUCLEOTIDE SEQUENCE [LARGE SCALE GENOMIC DNA]</scope>
    <source>
        <tissue evidence="3">Mixed pool</tissue>
    </source>
</reference>
<dbReference type="InterPro" id="IPR031993">
    <property type="entry name" value="DUF4789"/>
</dbReference>
<gene>
    <name evidence="3" type="ORF">Ocin01_02399</name>
</gene>
<dbReference type="OrthoDB" id="8248439at2759"/>
<sequence length="233" mass="26856">MARVNWLPSVYYCHLHLFIFGLCAVSVISGATGAALNSPEAKAALKVKKELCPELENQSSYTIWSTRYDNRTQKCYKTGQVGPCGKNMIFYSLTNDQTYGECDCNYDIECKSLIYSHVYDQCFYAYEQGHCDDGYWLVADASGLPSCERNLCRPPPKYSLKYEWALYKGRCERLYKPLHDCRPDEYLWIPKGQRFPQCGKVECNNPHSFVPELQCELGSKLYYEGRCVRRKGI</sequence>
<evidence type="ECO:0000256" key="1">
    <source>
        <dbReference type="SAM" id="Phobius"/>
    </source>
</evidence>
<keyword evidence="1" id="KW-1133">Transmembrane helix</keyword>